<sequence length="265" mass="29012">MAEVTLPDEIISEILSPALKVPDYKFSSLGPKSPFAKYSVSSSAALLVCKAWLRVATPLLYNVIVIRSKAQGRALEDALRTNPDLGRFIKKLRVEGGFGSSMHTILKCATNVTDIYLSLQIHSSDSSAGLAMGLPLINPQRLIIFDDRNNPLKNKAVLQLMATLTVCAPKWSNTHTVFLPYLIPPAVRQSFMLTMCSFKNIKIVSLPGFGTTPELLQIGAIPTLEAIEVRNKPTTGKVPVLQSTDPRLNSLVRWAAPHADLPRLK</sequence>
<dbReference type="AlphaFoldDB" id="A0AAW0D6Q0"/>
<accession>A0AAW0D6Q0</accession>
<dbReference type="EMBL" id="JAWWNJ010000010">
    <property type="protein sequence ID" value="KAK7047002.1"/>
    <property type="molecule type" value="Genomic_DNA"/>
</dbReference>
<proteinExistence type="predicted"/>
<protein>
    <submittedName>
        <fullName evidence="1">F-box domain-containing protein</fullName>
    </submittedName>
</protein>
<keyword evidence="2" id="KW-1185">Reference proteome</keyword>
<evidence type="ECO:0000313" key="2">
    <source>
        <dbReference type="Proteomes" id="UP001362999"/>
    </source>
</evidence>
<gene>
    <name evidence="1" type="ORF">R3P38DRAFT_2689828</name>
</gene>
<name>A0AAW0D6Q0_9AGAR</name>
<reference evidence="1 2" key="1">
    <citation type="journal article" date="2024" name="J Genomics">
        <title>Draft genome sequencing and assembly of Favolaschia claudopus CIRM-BRFM 2984 isolated from oak limbs.</title>
        <authorList>
            <person name="Navarro D."/>
            <person name="Drula E."/>
            <person name="Chaduli D."/>
            <person name="Cazenave R."/>
            <person name="Ahrendt S."/>
            <person name="Wang J."/>
            <person name="Lipzen A."/>
            <person name="Daum C."/>
            <person name="Barry K."/>
            <person name="Grigoriev I.V."/>
            <person name="Favel A."/>
            <person name="Rosso M.N."/>
            <person name="Martin F."/>
        </authorList>
    </citation>
    <scope>NUCLEOTIDE SEQUENCE [LARGE SCALE GENOMIC DNA]</scope>
    <source>
        <strain evidence="1 2">CIRM-BRFM 2984</strain>
    </source>
</reference>
<dbReference type="Proteomes" id="UP001362999">
    <property type="component" value="Unassembled WGS sequence"/>
</dbReference>
<feature type="non-terminal residue" evidence="1">
    <location>
        <position position="265"/>
    </location>
</feature>
<organism evidence="1 2">
    <name type="scientific">Favolaschia claudopus</name>
    <dbReference type="NCBI Taxonomy" id="2862362"/>
    <lineage>
        <taxon>Eukaryota</taxon>
        <taxon>Fungi</taxon>
        <taxon>Dikarya</taxon>
        <taxon>Basidiomycota</taxon>
        <taxon>Agaricomycotina</taxon>
        <taxon>Agaricomycetes</taxon>
        <taxon>Agaricomycetidae</taxon>
        <taxon>Agaricales</taxon>
        <taxon>Marasmiineae</taxon>
        <taxon>Mycenaceae</taxon>
        <taxon>Favolaschia</taxon>
    </lineage>
</organism>
<comment type="caution">
    <text evidence="1">The sequence shown here is derived from an EMBL/GenBank/DDBJ whole genome shotgun (WGS) entry which is preliminary data.</text>
</comment>
<evidence type="ECO:0000313" key="1">
    <source>
        <dbReference type="EMBL" id="KAK7047002.1"/>
    </source>
</evidence>